<feature type="region of interest" description="Disordered" evidence="1">
    <location>
        <begin position="16"/>
        <end position="62"/>
    </location>
</feature>
<proteinExistence type="predicted"/>
<evidence type="ECO:0000313" key="4">
    <source>
        <dbReference type="Proteomes" id="UP000663848"/>
    </source>
</evidence>
<protein>
    <submittedName>
        <fullName evidence="3">Uncharacterized protein</fullName>
    </submittedName>
</protein>
<dbReference type="EMBL" id="CAJOBR010071943">
    <property type="protein sequence ID" value="CAF5102396.1"/>
    <property type="molecule type" value="Genomic_DNA"/>
</dbReference>
<sequence>FKFINDQPIRIDVASRPLGATKAEGFRNKTGFQSRGDSLPQLSGHNNNNRSGRGFRYDGHGN</sequence>
<comment type="caution">
    <text evidence="3">The sequence shown here is derived from an EMBL/GenBank/DDBJ whole genome shotgun (WGS) entry which is preliminary data.</text>
</comment>
<feature type="non-terminal residue" evidence="3">
    <location>
        <position position="1"/>
    </location>
</feature>
<organism evidence="3 4">
    <name type="scientific">Rotaria socialis</name>
    <dbReference type="NCBI Taxonomy" id="392032"/>
    <lineage>
        <taxon>Eukaryota</taxon>
        <taxon>Metazoa</taxon>
        <taxon>Spiralia</taxon>
        <taxon>Gnathifera</taxon>
        <taxon>Rotifera</taxon>
        <taxon>Eurotatoria</taxon>
        <taxon>Bdelloidea</taxon>
        <taxon>Philodinida</taxon>
        <taxon>Philodinidae</taxon>
        <taxon>Rotaria</taxon>
    </lineage>
</organism>
<evidence type="ECO:0000256" key="1">
    <source>
        <dbReference type="SAM" id="MobiDB-lite"/>
    </source>
</evidence>
<evidence type="ECO:0000313" key="2">
    <source>
        <dbReference type="EMBL" id="CAF5102396.1"/>
    </source>
</evidence>
<gene>
    <name evidence="2" type="ORF">QYT958_LOCUS44918</name>
    <name evidence="3" type="ORF">QYT958_LOCUS47140</name>
</gene>
<evidence type="ECO:0000313" key="3">
    <source>
        <dbReference type="EMBL" id="CAF5134581.1"/>
    </source>
</evidence>
<name>A0A822FVY0_9BILA</name>
<reference evidence="3" key="1">
    <citation type="submission" date="2021-02" db="EMBL/GenBank/DDBJ databases">
        <authorList>
            <person name="Nowell W R."/>
        </authorList>
    </citation>
    <scope>NUCLEOTIDE SEQUENCE</scope>
</reference>
<dbReference type="AlphaFoldDB" id="A0A822FVY0"/>
<dbReference type="EMBL" id="CAJOBR010087144">
    <property type="protein sequence ID" value="CAF5134581.1"/>
    <property type="molecule type" value="Genomic_DNA"/>
</dbReference>
<feature type="compositionally biased region" description="Polar residues" evidence="1">
    <location>
        <begin position="30"/>
        <end position="45"/>
    </location>
</feature>
<dbReference type="Proteomes" id="UP000663848">
    <property type="component" value="Unassembled WGS sequence"/>
</dbReference>
<feature type="non-terminal residue" evidence="3">
    <location>
        <position position="62"/>
    </location>
</feature>
<accession>A0A822FVY0</accession>